<evidence type="ECO:0000259" key="3">
    <source>
        <dbReference type="Pfam" id="PF00497"/>
    </source>
</evidence>
<dbReference type="Gene3D" id="3.40.190.10">
    <property type="entry name" value="Periplasmic binding protein-like II"/>
    <property type="match status" value="2"/>
</dbReference>
<protein>
    <submittedName>
        <fullName evidence="4">ABC transporter substrate-binding protein</fullName>
    </submittedName>
</protein>
<dbReference type="InterPro" id="IPR001638">
    <property type="entry name" value="Solute-binding_3/MltF_N"/>
</dbReference>
<reference evidence="4" key="1">
    <citation type="journal article" date="2014" name="Int. J. Syst. Evol. Microbiol.">
        <title>Complete genome sequence of Corynebacterium casei LMG S-19264T (=DSM 44701T), isolated from a smear-ripened cheese.</title>
        <authorList>
            <consortium name="US DOE Joint Genome Institute (JGI-PGF)"/>
            <person name="Walter F."/>
            <person name="Albersmeier A."/>
            <person name="Kalinowski J."/>
            <person name="Ruckert C."/>
        </authorList>
    </citation>
    <scope>NUCLEOTIDE SEQUENCE</scope>
    <source>
        <strain evidence="4">KCTC 32182</strain>
    </source>
</reference>
<evidence type="ECO:0000313" key="4">
    <source>
        <dbReference type="EMBL" id="GGY14041.1"/>
    </source>
</evidence>
<gene>
    <name evidence="4" type="ORF">GCM10011289_16740</name>
</gene>
<dbReference type="SUPFAM" id="SSF53850">
    <property type="entry name" value="Periplasmic binding protein-like II"/>
    <property type="match status" value="1"/>
</dbReference>
<proteinExistence type="predicted"/>
<dbReference type="PANTHER" id="PTHR35936:SF25">
    <property type="entry name" value="ABC TRANSPORTER SUBSTRATE-BINDING PROTEIN"/>
    <property type="match status" value="1"/>
</dbReference>
<organism evidence="4 5">
    <name type="scientific">Paludibacterium paludis</name>
    <dbReference type="NCBI Taxonomy" id="1225769"/>
    <lineage>
        <taxon>Bacteria</taxon>
        <taxon>Pseudomonadati</taxon>
        <taxon>Pseudomonadota</taxon>
        <taxon>Betaproteobacteria</taxon>
        <taxon>Neisseriales</taxon>
        <taxon>Chromobacteriaceae</taxon>
        <taxon>Paludibacterium</taxon>
    </lineage>
</organism>
<feature type="signal peptide" evidence="2">
    <location>
        <begin position="1"/>
        <end position="21"/>
    </location>
</feature>
<evidence type="ECO:0000313" key="5">
    <source>
        <dbReference type="Proteomes" id="UP000645257"/>
    </source>
</evidence>
<name>A0A918P1L9_9NEIS</name>
<keyword evidence="1 2" id="KW-0732">Signal</keyword>
<reference evidence="4" key="2">
    <citation type="submission" date="2020-09" db="EMBL/GenBank/DDBJ databases">
        <authorList>
            <person name="Sun Q."/>
            <person name="Kim S."/>
        </authorList>
    </citation>
    <scope>NUCLEOTIDE SEQUENCE</scope>
    <source>
        <strain evidence="4">KCTC 32182</strain>
    </source>
</reference>
<feature type="chain" id="PRO_5036850442" evidence="2">
    <location>
        <begin position="22"/>
        <end position="280"/>
    </location>
</feature>
<feature type="domain" description="Solute-binding protein family 3/N-terminal" evidence="3">
    <location>
        <begin position="29"/>
        <end position="264"/>
    </location>
</feature>
<sequence>MKFGKTLGWCGLMALTPPALAAGGVTEVVVYADAGYPPYAYQEGGMPRGVYTDILKQAFSRMKGYSVTIRAEPWPRILASVKRGEYFAFYPPYQHRKERPYVEPYSVAILEERVEPLCREAVMHAKRTRFPDDFGGLRILRNASFAIGGEGLASFSAQGRIQLAEVASTSQALRMIAANRADCYLGDPQAVGFELRANPVYDVSGKLLTLLPGPEISRNTGHVGYAADGRRFPFKDDFVRQLDAILSRMRQNGEIDAIAKRHFKQENAKQGRLDAPPNGR</sequence>
<dbReference type="EMBL" id="BMYX01000007">
    <property type="protein sequence ID" value="GGY14041.1"/>
    <property type="molecule type" value="Genomic_DNA"/>
</dbReference>
<dbReference type="RefSeq" id="WP_189533218.1">
    <property type="nucleotide sequence ID" value="NZ_BMYX01000007.1"/>
</dbReference>
<evidence type="ECO:0000256" key="1">
    <source>
        <dbReference type="ARBA" id="ARBA00022729"/>
    </source>
</evidence>
<dbReference type="PANTHER" id="PTHR35936">
    <property type="entry name" value="MEMBRANE-BOUND LYTIC MUREIN TRANSGLYCOSYLASE F"/>
    <property type="match status" value="1"/>
</dbReference>
<comment type="caution">
    <text evidence="4">The sequence shown here is derived from an EMBL/GenBank/DDBJ whole genome shotgun (WGS) entry which is preliminary data.</text>
</comment>
<dbReference type="AlphaFoldDB" id="A0A918P1L9"/>
<keyword evidence="5" id="KW-1185">Reference proteome</keyword>
<evidence type="ECO:0000256" key="2">
    <source>
        <dbReference type="SAM" id="SignalP"/>
    </source>
</evidence>
<dbReference type="Proteomes" id="UP000645257">
    <property type="component" value="Unassembled WGS sequence"/>
</dbReference>
<accession>A0A918P1L9</accession>
<dbReference type="Pfam" id="PF00497">
    <property type="entry name" value="SBP_bac_3"/>
    <property type="match status" value="1"/>
</dbReference>